<name>A0AAF1KSP0_9PROT</name>
<sequence length="128" mass="12990">MTRAALAGAAYGLVLFGLSFGLGALRVMVVAPRIGVVAATALEAVPMLAAMAWVAPRLAHWQALPPRGAGRIAMGGIALALLVGVEIGLGAVLNGATPDAWVAKFATPEGMIYGALLLAFAAMPWLRA</sequence>
<feature type="transmembrane region" description="Helical" evidence="1">
    <location>
        <begin position="34"/>
        <end position="56"/>
    </location>
</feature>
<keyword evidence="1" id="KW-1133">Transmembrane helix</keyword>
<protein>
    <submittedName>
        <fullName evidence="2">Uncharacterized protein</fullName>
    </submittedName>
</protein>
<organism evidence="2 3">
    <name type="scientific">Plastoroseomonas arctica</name>
    <dbReference type="NCBI Taxonomy" id="1509237"/>
    <lineage>
        <taxon>Bacteria</taxon>
        <taxon>Pseudomonadati</taxon>
        <taxon>Pseudomonadota</taxon>
        <taxon>Alphaproteobacteria</taxon>
        <taxon>Acetobacterales</taxon>
        <taxon>Acetobacteraceae</taxon>
        <taxon>Plastoroseomonas</taxon>
    </lineage>
</organism>
<keyword evidence="1" id="KW-0812">Transmembrane</keyword>
<accession>A0AAF1KSP0</accession>
<dbReference type="EMBL" id="JAAEDH010000006">
    <property type="protein sequence ID" value="MBR0654927.1"/>
    <property type="molecule type" value="Genomic_DNA"/>
</dbReference>
<evidence type="ECO:0000313" key="3">
    <source>
        <dbReference type="Proteomes" id="UP001196068"/>
    </source>
</evidence>
<keyword evidence="3" id="KW-1185">Reference proteome</keyword>
<evidence type="ECO:0000313" key="2">
    <source>
        <dbReference type="EMBL" id="MBR0654927.1"/>
    </source>
</evidence>
<reference evidence="2" key="2">
    <citation type="journal article" date="2021" name="Syst. Appl. Microbiol.">
        <title>Roseomonas hellenica sp. nov., isolated from roots of wild-growing Alkanna tinctoria.</title>
        <authorList>
            <person name="Rat A."/>
            <person name="Naranjo H.D."/>
            <person name="Lebbe L."/>
            <person name="Cnockaert M."/>
            <person name="Krigas N."/>
            <person name="Grigoriadou K."/>
            <person name="Maloupa E."/>
            <person name="Willems A."/>
        </authorList>
    </citation>
    <scope>NUCLEOTIDE SEQUENCE</scope>
    <source>
        <strain evidence="2">LMG 28251</strain>
    </source>
</reference>
<evidence type="ECO:0000256" key="1">
    <source>
        <dbReference type="SAM" id="Phobius"/>
    </source>
</evidence>
<dbReference type="RefSeq" id="WP_211873742.1">
    <property type="nucleotide sequence ID" value="NZ_JAAEDH010000006.1"/>
</dbReference>
<proteinExistence type="predicted"/>
<comment type="caution">
    <text evidence="2">The sequence shown here is derived from an EMBL/GenBank/DDBJ whole genome shotgun (WGS) entry which is preliminary data.</text>
</comment>
<gene>
    <name evidence="2" type="ORF">GXW79_07540</name>
</gene>
<dbReference type="Proteomes" id="UP001196068">
    <property type="component" value="Unassembled WGS sequence"/>
</dbReference>
<feature type="transmembrane region" description="Helical" evidence="1">
    <location>
        <begin position="110"/>
        <end position="126"/>
    </location>
</feature>
<keyword evidence="1" id="KW-0472">Membrane</keyword>
<reference evidence="2" key="1">
    <citation type="submission" date="2020-01" db="EMBL/GenBank/DDBJ databases">
        <authorList>
            <person name="Rat A."/>
        </authorList>
    </citation>
    <scope>NUCLEOTIDE SEQUENCE</scope>
    <source>
        <strain evidence="2">LMG 28251</strain>
    </source>
</reference>
<feature type="transmembrane region" description="Helical" evidence="1">
    <location>
        <begin position="68"/>
        <end position="90"/>
    </location>
</feature>
<dbReference type="AlphaFoldDB" id="A0AAF1KSP0"/>